<name>A0AAD2EFB5_9LAMI</name>
<gene>
    <name evidence="2" type="ORF">FPE_LOCUS34748</name>
</gene>
<dbReference type="Proteomes" id="UP000834106">
    <property type="component" value="Chromosome 23"/>
</dbReference>
<dbReference type="PANTHER" id="PTHR31286">
    <property type="entry name" value="GLYCINE-RICH CELL WALL STRUCTURAL PROTEIN 1.8-LIKE"/>
    <property type="match status" value="1"/>
</dbReference>
<dbReference type="EMBL" id="OU503058">
    <property type="protein sequence ID" value="CAI9787318.1"/>
    <property type="molecule type" value="Genomic_DNA"/>
</dbReference>
<reference evidence="2" key="1">
    <citation type="submission" date="2023-05" db="EMBL/GenBank/DDBJ databases">
        <authorList>
            <person name="Huff M."/>
        </authorList>
    </citation>
    <scope>NUCLEOTIDE SEQUENCE</scope>
</reference>
<proteinExistence type="predicted"/>
<accession>A0AAD2EFB5</accession>
<evidence type="ECO:0000313" key="2">
    <source>
        <dbReference type="EMBL" id="CAI9787318.1"/>
    </source>
</evidence>
<keyword evidence="3" id="KW-1185">Reference proteome</keyword>
<evidence type="ECO:0000259" key="1">
    <source>
        <dbReference type="Pfam" id="PF14111"/>
    </source>
</evidence>
<feature type="domain" description="DUF4283" evidence="1">
    <location>
        <begin position="35"/>
        <end position="114"/>
    </location>
</feature>
<dbReference type="InterPro" id="IPR025558">
    <property type="entry name" value="DUF4283"/>
</dbReference>
<dbReference type="PANTHER" id="PTHR31286:SF153">
    <property type="entry name" value="DUF4283 DOMAIN PROTEIN"/>
    <property type="match status" value="1"/>
</dbReference>
<sequence>MALEDLYAKLVIEDEDQGVELQGGDATKEIVDYCYCLVGRFHTDRVVHFISIRNTMESIWHPKKGVCIKEMGAGIYVFQFYHPIDMSRVLENGPWTFNNHLLLLKHLKEDVNPMRVDLFETSLWVQIHEVPVELRSGRVLA</sequence>
<dbReference type="Pfam" id="PF14111">
    <property type="entry name" value="DUF4283"/>
    <property type="match status" value="1"/>
</dbReference>
<evidence type="ECO:0000313" key="3">
    <source>
        <dbReference type="Proteomes" id="UP000834106"/>
    </source>
</evidence>
<dbReference type="AlphaFoldDB" id="A0AAD2EFB5"/>
<protein>
    <recommendedName>
        <fullName evidence="1">DUF4283 domain-containing protein</fullName>
    </recommendedName>
</protein>
<dbReference type="InterPro" id="IPR040256">
    <property type="entry name" value="At4g02000-like"/>
</dbReference>
<organism evidence="2 3">
    <name type="scientific">Fraxinus pennsylvanica</name>
    <dbReference type="NCBI Taxonomy" id="56036"/>
    <lineage>
        <taxon>Eukaryota</taxon>
        <taxon>Viridiplantae</taxon>
        <taxon>Streptophyta</taxon>
        <taxon>Embryophyta</taxon>
        <taxon>Tracheophyta</taxon>
        <taxon>Spermatophyta</taxon>
        <taxon>Magnoliopsida</taxon>
        <taxon>eudicotyledons</taxon>
        <taxon>Gunneridae</taxon>
        <taxon>Pentapetalae</taxon>
        <taxon>asterids</taxon>
        <taxon>lamiids</taxon>
        <taxon>Lamiales</taxon>
        <taxon>Oleaceae</taxon>
        <taxon>Oleeae</taxon>
        <taxon>Fraxinus</taxon>
    </lineage>
</organism>